<protein>
    <submittedName>
        <fullName evidence="5">SDR family oxidoreductase</fullName>
    </submittedName>
</protein>
<evidence type="ECO:0000313" key="6">
    <source>
        <dbReference type="Proteomes" id="UP000475582"/>
    </source>
</evidence>
<dbReference type="EMBL" id="WNKY01000001">
    <property type="protein sequence ID" value="MTV36029.1"/>
    <property type="molecule type" value="Genomic_DNA"/>
</dbReference>
<dbReference type="PANTHER" id="PTHR24321:SF8">
    <property type="entry name" value="ESTRADIOL 17-BETA-DEHYDROGENASE 8-RELATED"/>
    <property type="match status" value="1"/>
</dbReference>
<proteinExistence type="inferred from homology"/>
<dbReference type="Gene3D" id="3.40.50.720">
    <property type="entry name" value="NAD(P)-binding Rossmann-like Domain"/>
    <property type="match status" value="1"/>
</dbReference>
<dbReference type="Proteomes" id="UP000475582">
    <property type="component" value="Unassembled WGS sequence"/>
</dbReference>
<evidence type="ECO:0000313" key="5">
    <source>
        <dbReference type="EMBL" id="MTV36029.1"/>
    </source>
</evidence>
<evidence type="ECO:0000256" key="1">
    <source>
        <dbReference type="ARBA" id="ARBA00006484"/>
    </source>
</evidence>
<dbReference type="RefSeq" id="WP_155461393.1">
    <property type="nucleotide sequence ID" value="NZ_WNKY01000001.1"/>
</dbReference>
<dbReference type="OrthoDB" id="9803628at2"/>
<keyword evidence="6" id="KW-1185">Reference proteome</keyword>
<evidence type="ECO:0000256" key="3">
    <source>
        <dbReference type="ARBA" id="ARBA00023027"/>
    </source>
</evidence>
<dbReference type="SMART" id="SM00822">
    <property type="entry name" value="PKS_KR"/>
    <property type="match status" value="1"/>
</dbReference>
<keyword evidence="2" id="KW-0560">Oxidoreductase</keyword>
<comment type="similarity">
    <text evidence="1">Belongs to the short-chain dehydrogenases/reductases (SDR) family.</text>
</comment>
<sequence>MQRFEEKVVLVTGGGTGIGEACVAQLAAEGARVAVMGRRRELVEAVASRHGGLALAGDAADGDAMAGAVHTVLQRYGRLDVLVANAGGFGQGACADIDDDDWQRALTANLNTAFASARACLPALAAQRGAIVFVGSIAALAAGPEVCGYTTFKHALIGLSRSIARDYGPQGVRANVVCPGWVRTPMADAEMAPLMAQHGISLDQAYDLVCADVPLRRPATPQEIAEVCAFLASPAAAMVTGAVLAADGGSTIVDVPTLAFTRME</sequence>
<organism evidence="5 6">
    <name type="scientific">Duganella radicis</name>
    <dbReference type="NCBI Taxonomy" id="551988"/>
    <lineage>
        <taxon>Bacteria</taxon>
        <taxon>Pseudomonadati</taxon>
        <taxon>Pseudomonadota</taxon>
        <taxon>Betaproteobacteria</taxon>
        <taxon>Burkholderiales</taxon>
        <taxon>Oxalobacteraceae</taxon>
        <taxon>Telluria group</taxon>
        <taxon>Duganella</taxon>
    </lineage>
</organism>
<dbReference type="CDD" id="cd05233">
    <property type="entry name" value="SDR_c"/>
    <property type="match status" value="1"/>
</dbReference>
<keyword evidence="3" id="KW-0520">NAD</keyword>
<accession>A0A6L6PBK9</accession>
<dbReference type="InterPro" id="IPR036291">
    <property type="entry name" value="NAD(P)-bd_dom_sf"/>
</dbReference>
<evidence type="ECO:0000256" key="2">
    <source>
        <dbReference type="ARBA" id="ARBA00023002"/>
    </source>
</evidence>
<evidence type="ECO:0000259" key="4">
    <source>
        <dbReference type="SMART" id="SM00822"/>
    </source>
</evidence>
<dbReference type="AlphaFoldDB" id="A0A6L6PBK9"/>
<dbReference type="PANTHER" id="PTHR24321">
    <property type="entry name" value="DEHYDROGENASES, SHORT CHAIN"/>
    <property type="match status" value="1"/>
</dbReference>
<dbReference type="SUPFAM" id="SSF51735">
    <property type="entry name" value="NAD(P)-binding Rossmann-fold domains"/>
    <property type="match status" value="1"/>
</dbReference>
<dbReference type="PRINTS" id="PR00080">
    <property type="entry name" value="SDRFAMILY"/>
</dbReference>
<name>A0A6L6PBK9_9BURK</name>
<dbReference type="InterPro" id="IPR002347">
    <property type="entry name" value="SDR_fam"/>
</dbReference>
<gene>
    <name evidence="5" type="ORF">GM676_00330</name>
</gene>
<reference evidence="5 6" key="1">
    <citation type="submission" date="2019-11" db="EMBL/GenBank/DDBJ databases">
        <title>Type strains purchased from KCTC, JCM and DSMZ.</title>
        <authorList>
            <person name="Lu H."/>
        </authorList>
    </citation>
    <scope>NUCLEOTIDE SEQUENCE [LARGE SCALE GENOMIC DNA]</scope>
    <source>
        <strain evidence="5 6">KCTC 22382</strain>
    </source>
</reference>
<feature type="domain" description="Ketoreductase" evidence="4">
    <location>
        <begin position="7"/>
        <end position="143"/>
    </location>
</feature>
<dbReference type="InterPro" id="IPR057326">
    <property type="entry name" value="KR_dom"/>
</dbReference>
<dbReference type="GO" id="GO:0016491">
    <property type="term" value="F:oxidoreductase activity"/>
    <property type="evidence" value="ECO:0007669"/>
    <property type="project" value="UniProtKB-KW"/>
</dbReference>
<comment type="caution">
    <text evidence="5">The sequence shown here is derived from an EMBL/GenBank/DDBJ whole genome shotgun (WGS) entry which is preliminary data.</text>
</comment>
<dbReference type="PRINTS" id="PR00081">
    <property type="entry name" value="GDHRDH"/>
</dbReference>
<dbReference type="Pfam" id="PF13561">
    <property type="entry name" value="adh_short_C2"/>
    <property type="match status" value="1"/>
</dbReference>
<dbReference type="FunFam" id="3.40.50.720:FF:000084">
    <property type="entry name" value="Short-chain dehydrogenase reductase"/>
    <property type="match status" value="1"/>
</dbReference>